<accession>A0ACA9RAD2</accession>
<sequence length="116" mass="13687">RGFDSTRIKRFSKCIIISNIDELLFDSNQKHLLLNNEEHLLSNNQEHLLLNNQEYSLLNDQEITSSETIKQIDNTFLISKIIDLTNLSLKTDDQFQVDKLIYYNNKMFGMDNEFDL</sequence>
<comment type="caution">
    <text evidence="1">The sequence shown here is derived from an EMBL/GenBank/DDBJ whole genome shotgun (WGS) entry which is preliminary data.</text>
</comment>
<dbReference type="EMBL" id="CAJVQC010047189">
    <property type="protein sequence ID" value="CAG8784340.1"/>
    <property type="molecule type" value="Genomic_DNA"/>
</dbReference>
<feature type="non-terminal residue" evidence="1">
    <location>
        <position position="1"/>
    </location>
</feature>
<reference evidence="1" key="1">
    <citation type="submission" date="2021-06" db="EMBL/GenBank/DDBJ databases">
        <authorList>
            <person name="Kallberg Y."/>
            <person name="Tangrot J."/>
            <person name="Rosling A."/>
        </authorList>
    </citation>
    <scope>NUCLEOTIDE SEQUENCE</scope>
    <source>
        <strain evidence="1">MA461A</strain>
    </source>
</reference>
<evidence type="ECO:0000313" key="1">
    <source>
        <dbReference type="EMBL" id="CAG8784340.1"/>
    </source>
</evidence>
<evidence type="ECO:0000313" key="2">
    <source>
        <dbReference type="Proteomes" id="UP000789920"/>
    </source>
</evidence>
<organism evidence="1 2">
    <name type="scientific">Racocetra persica</name>
    <dbReference type="NCBI Taxonomy" id="160502"/>
    <lineage>
        <taxon>Eukaryota</taxon>
        <taxon>Fungi</taxon>
        <taxon>Fungi incertae sedis</taxon>
        <taxon>Mucoromycota</taxon>
        <taxon>Glomeromycotina</taxon>
        <taxon>Glomeromycetes</taxon>
        <taxon>Diversisporales</taxon>
        <taxon>Gigasporaceae</taxon>
        <taxon>Racocetra</taxon>
    </lineage>
</organism>
<name>A0ACA9RAD2_9GLOM</name>
<dbReference type="Proteomes" id="UP000789920">
    <property type="component" value="Unassembled WGS sequence"/>
</dbReference>
<protein>
    <submittedName>
        <fullName evidence="1">21331_t:CDS:1</fullName>
    </submittedName>
</protein>
<proteinExistence type="predicted"/>
<keyword evidence="2" id="KW-1185">Reference proteome</keyword>
<gene>
    <name evidence="1" type="ORF">RPERSI_LOCUS18055</name>
</gene>